<dbReference type="InterPro" id="IPR010419">
    <property type="entry name" value="CO_DH_gsu"/>
</dbReference>
<evidence type="ECO:0000256" key="1">
    <source>
        <dbReference type="SAM" id="MobiDB-lite"/>
    </source>
</evidence>
<reference evidence="2 3" key="1">
    <citation type="submission" date="2016-11" db="EMBL/GenBank/DDBJ databases">
        <authorList>
            <person name="Jaros S."/>
            <person name="Januszkiewicz K."/>
            <person name="Wedrychowicz H."/>
        </authorList>
    </citation>
    <scope>NUCLEOTIDE SEQUENCE [LARGE SCALE GENOMIC DNA]</scope>
    <source>
        <strain evidence="2 3">GAS138</strain>
    </source>
</reference>
<dbReference type="EMBL" id="LT670817">
    <property type="protein sequence ID" value="SHH94397.1"/>
    <property type="molecule type" value="Genomic_DNA"/>
</dbReference>
<dbReference type="PANTHER" id="PTHR38588:SF1">
    <property type="entry name" value="BLL0334 PROTEIN"/>
    <property type="match status" value="1"/>
</dbReference>
<dbReference type="RefSeq" id="WP_079605280.1">
    <property type="nucleotide sequence ID" value="NZ_LT670817.1"/>
</dbReference>
<protein>
    <submittedName>
        <fullName evidence="2">Carbon monoxide dehydrogenase subunit G</fullName>
    </submittedName>
</protein>
<feature type="region of interest" description="Disordered" evidence="1">
    <location>
        <begin position="150"/>
        <end position="175"/>
    </location>
</feature>
<sequence>MKLRNEFEVPLPPDHAWDVLLDVPRIAPCIPGATLTDVVDSKIYNGKVSVKIGPVALIFSGTAQFDQVDPVAYVARVKAQGSDTRGRGAANAVVSFGLAPSSAGSIVSVETDLTLSGSVAQYGRGIGIIQAVAAELTNSFSKNLQAEINRSKTHEKGSSIPAEAPAAHQGAGSNAGQAPISGLSLILRSLWRALFGPAKQK</sequence>
<dbReference type="AlphaFoldDB" id="A0A1M5X3I1"/>
<dbReference type="Gene3D" id="3.30.530.20">
    <property type="match status" value="1"/>
</dbReference>
<dbReference type="CDD" id="cd07823">
    <property type="entry name" value="SRPBCC_5"/>
    <property type="match status" value="1"/>
</dbReference>
<accession>A0A1M5X3I1</accession>
<dbReference type="PANTHER" id="PTHR38588">
    <property type="entry name" value="BLL0334 PROTEIN"/>
    <property type="match status" value="1"/>
</dbReference>
<gene>
    <name evidence="2" type="ORF">SAMN05443248_6992</name>
</gene>
<organism evidence="2 3">
    <name type="scientific">Bradyrhizobium erythrophlei</name>
    <dbReference type="NCBI Taxonomy" id="1437360"/>
    <lineage>
        <taxon>Bacteria</taxon>
        <taxon>Pseudomonadati</taxon>
        <taxon>Pseudomonadota</taxon>
        <taxon>Alphaproteobacteria</taxon>
        <taxon>Hyphomicrobiales</taxon>
        <taxon>Nitrobacteraceae</taxon>
        <taxon>Bradyrhizobium</taxon>
    </lineage>
</organism>
<evidence type="ECO:0000313" key="3">
    <source>
        <dbReference type="Proteomes" id="UP000189796"/>
    </source>
</evidence>
<dbReference type="InterPro" id="IPR023393">
    <property type="entry name" value="START-like_dom_sf"/>
</dbReference>
<dbReference type="SUPFAM" id="SSF55961">
    <property type="entry name" value="Bet v1-like"/>
    <property type="match status" value="1"/>
</dbReference>
<name>A0A1M5X3I1_9BRAD</name>
<dbReference type="Proteomes" id="UP000189796">
    <property type="component" value="Chromosome I"/>
</dbReference>
<dbReference type="OrthoDB" id="9808623at2"/>
<proteinExistence type="predicted"/>
<evidence type="ECO:0000313" key="2">
    <source>
        <dbReference type="EMBL" id="SHH94397.1"/>
    </source>
</evidence>
<dbReference type="Pfam" id="PF06240">
    <property type="entry name" value="COXG"/>
    <property type="match status" value="1"/>
</dbReference>